<proteinExistence type="predicted"/>
<evidence type="ECO:0000313" key="1">
    <source>
        <dbReference type="EMBL" id="ESZ90238.1"/>
    </source>
</evidence>
<dbReference type="EMBL" id="AYSA01000667">
    <property type="protein sequence ID" value="ESZ90238.1"/>
    <property type="molecule type" value="Genomic_DNA"/>
</dbReference>
<dbReference type="Proteomes" id="UP000019487">
    <property type="component" value="Unassembled WGS sequence"/>
</dbReference>
<sequence length="317" mass="34467">MSFYDFLQVIGSALVVAICVLMMRSPIDFEVAPASQLIQVAPPSPVTQSLSEPQAAQLVASPSPRKMSRVEELIGSVQVTPTCPQRDRKPSPRIVFAPAQLERRSMIKSPSIQSIKADVHSSSVAGAQQIITTTSTVTTTMDIEMTDVASAYAEISEVISVEVEMVDAPAPQLKSCMKSSFASRSAKSVSFAGPSSDCIRGKIATHVVSEAFVYPSGWSPGALQSPHETFPIIEEKDQEGNPTGWFYKQDSIYYPPKIEGHALPLSFCRECHEHISHGFLNPIVDYTDAVLADIKGVRDFVILDQAMRYNCGDHGGF</sequence>
<dbReference type="HOGENOM" id="CLU_871507_0_0_1"/>
<organism evidence="1 2">
    <name type="scientific">Sclerotinia borealis (strain F-4128)</name>
    <dbReference type="NCBI Taxonomy" id="1432307"/>
    <lineage>
        <taxon>Eukaryota</taxon>
        <taxon>Fungi</taxon>
        <taxon>Dikarya</taxon>
        <taxon>Ascomycota</taxon>
        <taxon>Pezizomycotina</taxon>
        <taxon>Leotiomycetes</taxon>
        <taxon>Helotiales</taxon>
        <taxon>Sclerotiniaceae</taxon>
        <taxon>Sclerotinia</taxon>
    </lineage>
</organism>
<comment type="caution">
    <text evidence="1">The sequence shown here is derived from an EMBL/GenBank/DDBJ whole genome shotgun (WGS) entry which is preliminary data.</text>
</comment>
<evidence type="ECO:0000313" key="2">
    <source>
        <dbReference type="Proteomes" id="UP000019487"/>
    </source>
</evidence>
<gene>
    <name evidence="1" type="ORF">SBOR_9375</name>
</gene>
<dbReference type="OrthoDB" id="3560479at2759"/>
<name>W9C3D8_SCLBF</name>
<accession>W9C3D8</accession>
<reference evidence="1 2" key="1">
    <citation type="journal article" date="2014" name="Genome Announc.">
        <title>Draft genome sequence of Sclerotinia borealis, a psychrophilic plant pathogenic fungus.</title>
        <authorList>
            <person name="Mardanov A.V."/>
            <person name="Beletsky A.V."/>
            <person name="Kadnikov V.V."/>
            <person name="Ignatov A.N."/>
            <person name="Ravin N.V."/>
        </authorList>
    </citation>
    <scope>NUCLEOTIDE SEQUENCE [LARGE SCALE GENOMIC DNA]</scope>
    <source>
        <strain evidence="2">F-4157</strain>
    </source>
</reference>
<protein>
    <submittedName>
        <fullName evidence="1">Uncharacterized protein</fullName>
    </submittedName>
</protein>
<dbReference type="AlphaFoldDB" id="W9C3D8"/>
<keyword evidence="2" id="KW-1185">Reference proteome</keyword>